<protein>
    <recommendedName>
        <fullName evidence="2">DUF302 domain-containing protein</fullName>
    </recommendedName>
</protein>
<name>M7U1C9_EUTLA</name>
<dbReference type="InterPro" id="IPR035923">
    <property type="entry name" value="TT1751-like_sf"/>
</dbReference>
<proteinExistence type="predicted"/>
<dbReference type="Pfam" id="PF03625">
    <property type="entry name" value="DUF302"/>
    <property type="match status" value="1"/>
</dbReference>
<dbReference type="SUPFAM" id="SSF103247">
    <property type="entry name" value="TT1751-like"/>
    <property type="match status" value="1"/>
</dbReference>
<accession>M7U1C9</accession>
<dbReference type="EMBL" id="KB705389">
    <property type="protein sequence ID" value="EMR72740.1"/>
    <property type="molecule type" value="Genomic_DNA"/>
</dbReference>
<evidence type="ECO:0000256" key="1">
    <source>
        <dbReference type="SAM" id="SignalP"/>
    </source>
</evidence>
<reference evidence="4" key="1">
    <citation type="journal article" date="2013" name="Genome Announc.">
        <title>Draft genome sequence of the grapevine dieback fungus Eutypa lata UCR-EL1.</title>
        <authorList>
            <person name="Blanco-Ulate B."/>
            <person name="Rolshausen P.E."/>
            <person name="Cantu D."/>
        </authorList>
    </citation>
    <scope>NUCLEOTIDE SEQUENCE [LARGE SCALE GENOMIC DNA]</scope>
    <source>
        <strain evidence="4">UCR-EL1</strain>
    </source>
</reference>
<dbReference type="Gene3D" id="3.30.310.70">
    <property type="entry name" value="TT1751-like domain"/>
    <property type="match status" value="1"/>
</dbReference>
<dbReference type="AlphaFoldDB" id="M7U1C9"/>
<evidence type="ECO:0000313" key="4">
    <source>
        <dbReference type="Proteomes" id="UP000012174"/>
    </source>
</evidence>
<sequence length="159" mass="17961">MEFISRWILCIVMVLLDYAYREHLKSGNNKAAIEALRALPRFNNFTPEPRDFGKLLDVIGKHGVKAAQYQIGNPLTATTMVQYDVGAALFLPVTVILQQADVGGTVTFKYVRPRSSMAQFKHPALYEAANQLDRDLLDMLSQIAGWDRAGEWNAPKHRR</sequence>
<feature type="domain" description="DUF302" evidence="2">
    <location>
        <begin position="65"/>
        <end position="113"/>
    </location>
</feature>
<dbReference type="Proteomes" id="UP000012174">
    <property type="component" value="Unassembled WGS sequence"/>
</dbReference>
<feature type="chain" id="PRO_5004086188" description="DUF302 domain-containing protein" evidence="1">
    <location>
        <begin position="22"/>
        <end position="159"/>
    </location>
</feature>
<dbReference type="HOGENOM" id="CLU_105954_2_0_1"/>
<evidence type="ECO:0000259" key="2">
    <source>
        <dbReference type="Pfam" id="PF03625"/>
    </source>
</evidence>
<keyword evidence="4" id="KW-1185">Reference proteome</keyword>
<gene>
    <name evidence="3" type="ORF">UCREL1_208</name>
</gene>
<feature type="signal peptide" evidence="1">
    <location>
        <begin position="1"/>
        <end position="21"/>
    </location>
</feature>
<dbReference type="InterPro" id="IPR005180">
    <property type="entry name" value="DUF302"/>
</dbReference>
<dbReference type="CDD" id="cd14797">
    <property type="entry name" value="DUF302"/>
    <property type="match status" value="1"/>
</dbReference>
<dbReference type="KEGG" id="ela:UCREL1_208"/>
<dbReference type="OrthoDB" id="4731633at2759"/>
<evidence type="ECO:0000313" key="3">
    <source>
        <dbReference type="EMBL" id="EMR72740.1"/>
    </source>
</evidence>
<organism evidence="3 4">
    <name type="scientific">Eutypa lata (strain UCR-EL1)</name>
    <name type="common">Grapevine dieback disease fungus</name>
    <name type="synonym">Eutypa armeniacae</name>
    <dbReference type="NCBI Taxonomy" id="1287681"/>
    <lineage>
        <taxon>Eukaryota</taxon>
        <taxon>Fungi</taxon>
        <taxon>Dikarya</taxon>
        <taxon>Ascomycota</taxon>
        <taxon>Pezizomycotina</taxon>
        <taxon>Sordariomycetes</taxon>
        <taxon>Xylariomycetidae</taxon>
        <taxon>Xylariales</taxon>
        <taxon>Diatrypaceae</taxon>
        <taxon>Eutypa</taxon>
    </lineage>
</organism>
<keyword evidence="1" id="KW-0732">Signal</keyword>